<evidence type="ECO:0000256" key="1">
    <source>
        <dbReference type="ARBA" id="ARBA00012513"/>
    </source>
</evidence>
<dbReference type="PROSITE" id="PS50011">
    <property type="entry name" value="PROTEIN_KINASE_DOM"/>
    <property type="match status" value="1"/>
</dbReference>
<proteinExistence type="predicted"/>
<gene>
    <name evidence="9" type="primary">20342751</name>
    <name evidence="8" type="ORF">GGTG_02293</name>
</gene>
<keyword evidence="8" id="KW-0723">Serine/threonine-protein kinase</keyword>
<protein>
    <recommendedName>
        <fullName evidence="1">non-specific serine/threonine protein kinase</fullName>
        <ecNumber evidence="1">2.7.11.1</ecNumber>
    </recommendedName>
</protein>
<feature type="region of interest" description="Disordered" evidence="6">
    <location>
        <begin position="581"/>
        <end position="667"/>
    </location>
</feature>
<dbReference type="EC" id="2.7.11.1" evidence="1"/>
<dbReference type="SUPFAM" id="SSF56112">
    <property type="entry name" value="Protein kinase-like (PK-like)"/>
    <property type="match status" value="1"/>
</dbReference>
<dbReference type="PROSITE" id="PS00108">
    <property type="entry name" value="PROTEIN_KINASE_ST"/>
    <property type="match status" value="1"/>
</dbReference>
<dbReference type="GO" id="GO:0005524">
    <property type="term" value="F:ATP binding"/>
    <property type="evidence" value="ECO:0007669"/>
    <property type="project" value="UniProtKB-KW"/>
</dbReference>
<accession>J3NLY8</accession>
<evidence type="ECO:0000313" key="10">
    <source>
        <dbReference type="Proteomes" id="UP000006039"/>
    </source>
</evidence>
<evidence type="ECO:0000259" key="7">
    <source>
        <dbReference type="PROSITE" id="PS50011"/>
    </source>
</evidence>
<dbReference type="Gene3D" id="1.10.510.10">
    <property type="entry name" value="Transferase(Phosphotransferase) domain 1"/>
    <property type="match status" value="1"/>
</dbReference>
<dbReference type="GO" id="GO:0051094">
    <property type="term" value="P:positive regulation of developmental process"/>
    <property type="evidence" value="ECO:0007669"/>
    <property type="project" value="UniProtKB-ARBA"/>
</dbReference>
<evidence type="ECO:0000313" key="8">
    <source>
        <dbReference type="EMBL" id="EJT82319.1"/>
    </source>
</evidence>
<dbReference type="GO" id="GO:0004674">
    <property type="term" value="F:protein serine/threonine kinase activity"/>
    <property type="evidence" value="ECO:0007669"/>
    <property type="project" value="UniProtKB-KW"/>
</dbReference>
<reference evidence="10" key="1">
    <citation type="submission" date="2010-07" db="EMBL/GenBank/DDBJ databases">
        <title>The genome sequence of Gaeumannomyces graminis var. tritici strain R3-111a-1.</title>
        <authorList>
            <consortium name="The Broad Institute Genome Sequencing Platform"/>
            <person name="Ma L.-J."/>
            <person name="Dead R."/>
            <person name="Young S."/>
            <person name="Zeng Q."/>
            <person name="Koehrsen M."/>
            <person name="Alvarado L."/>
            <person name="Berlin A."/>
            <person name="Chapman S.B."/>
            <person name="Chen Z."/>
            <person name="Freedman E."/>
            <person name="Gellesch M."/>
            <person name="Goldberg J."/>
            <person name="Griggs A."/>
            <person name="Gujja S."/>
            <person name="Heilman E.R."/>
            <person name="Heiman D."/>
            <person name="Hepburn T."/>
            <person name="Howarth C."/>
            <person name="Jen D."/>
            <person name="Larson L."/>
            <person name="Mehta T."/>
            <person name="Neiman D."/>
            <person name="Pearson M."/>
            <person name="Roberts A."/>
            <person name="Saif S."/>
            <person name="Shea T."/>
            <person name="Shenoy N."/>
            <person name="Sisk P."/>
            <person name="Stolte C."/>
            <person name="Sykes S."/>
            <person name="Walk T."/>
            <person name="White J."/>
            <person name="Yandava C."/>
            <person name="Haas B."/>
            <person name="Nusbaum C."/>
            <person name="Birren B."/>
        </authorList>
    </citation>
    <scope>NUCLEOTIDE SEQUENCE [LARGE SCALE GENOMIC DNA]</scope>
    <source>
        <strain evidence="10">R3-111a-1</strain>
    </source>
</reference>
<dbReference type="InterPro" id="IPR011009">
    <property type="entry name" value="Kinase-like_dom_sf"/>
</dbReference>
<dbReference type="HOGENOM" id="CLU_402798_0_0_1"/>
<dbReference type="GeneID" id="20342751"/>
<organism evidence="8">
    <name type="scientific">Gaeumannomyces tritici (strain R3-111a-1)</name>
    <name type="common">Wheat and barley take-all root rot fungus</name>
    <name type="synonym">Gaeumannomyces graminis var. tritici</name>
    <dbReference type="NCBI Taxonomy" id="644352"/>
    <lineage>
        <taxon>Eukaryota</taxon>
        <taxon>Fungi</taxon>
        <taxon>Dikarya</taxon>
        <taxon>Ascomycota</taxon>
        <taxon>Pezizomycotina</taxon>
        <taxon>Sordariomycetes</taxon>
        <taxon>Sordariomycetidae</taxon>
        <taxon>Magnaporthales</taxon>
        <taxon>Magnaporthaceae</taxon>
        <taxon>Gaeumannomyces</taxon>
    </lineage>
</organism>
<dbReference type="EMBL" id="GL385395">
    <property type="protein sequence ID" value="EJT82319.1"/>
    <property type="molecule type" value="Genomic_DNA"/>
</dbReference>
<evidence type="ECO:0000313" key="9">
    <source>
        <dbReference type="EnsemblFungi" id="EJT82319"/>
    </source>
</evidence>
<dbReference type="PANTHER" id="PTHR43671">
    <property type="entry name" value="SERINE/THREONINE-PROTEIN KINASE NEK"/>
    <property type="match status" value="1"/>
</dbReference>
<evidence type="ECO:0000256" key="4">
    <source>
        <dbReference type="ARBA" id="ARBA00022777"/>
    </source>
</evidence>
<reference evidence="9" key="5">
    <citation type="submission" date="2018-04" db="UniProtKB">
        <authorList>
            <consortium name="EnsemblFungi"/>
        </authorList>
    </citation>
    <scope>IDENTIFICATION</scope>
    <source>
        <strain evidence="9">R3-111a-1</strain>
    </source>
</reference>
<feature type="compositionally biased region" description="Low complexity" evidence="6">
    <location>
        <begin position="590"/>
        <end position="606"/>
    </location>
</feature>
<dbReference type="EnsemblFungi" id="EJT82319">
    <property type="protein sequence ID" value="EJT82319"/>
    <property type="gene ID" value="GGTG_02293"/>
</dbReference>
<keyword evidence="2" id="KW-0808">Transferase</keyword>
<reference evidence="8" key="3">
    <citation type="submission" date="2010-09" db="EMBL/GenBank/DDBJ databases">
        <title>Annotation of Gaeumannomyces graminis var. tritici R3-111a-1.</title>
        <authorList>
            <consortium name="The Broad Institute Genome Sequencing Platform"/>
            <person name="Ma L.-J."/>
            <person name="Dead R."/>
            <person name="Young S.K."/>
            <person name="Zeng Q."/>
            <person name="Gargeya S."/>
            <person name="Fitzgerald M."/>
            <person name="Haas B."/>
            <person name="Abouelleil A."/>
            <person name="Alvarado L."/>
            <person name="Arachchi H.M."/>
            <person name="Berlin A."/>
            <person name="Brown A."/>
            <person name="Chapman S.B."/>
            <person name="Chen Z."/>
            <person name="Dunbar C."/>
            <person name="Freedman E."/>
            <person name="Gearin G."/>
            <person name="Gellesch M."/>
            <person name="Goldberg J."/>
            <person name="Griggs A."/>
            <person name="Gujja S."/>
            <person name="Heiman D."/>
            <person name="Howarth C."/>
            <person name="Larson L."/>
            <person name="Lui A."/>
            <person name="MacDonald P.J.P."/>
            <person name="Mehta T."/>
            <person name="Montmayeur A."/>
            <person name="Murphy C."/>
            <person name="Neiman D."/>
            <person name="Pearson M."/>
            <person name="Priest M."/>
            <person name="Roberts A."/>
            <person name="Saif S."/>
            <person name="Shea T."/>
            <person name="Shenoy N."/>
            <person name="Sisk P."/>
            <person name="Stolte C."/>
            <person name="Sykes S."/>
            <person name="Yandava C."/>
            <person name="Wortman J."/>
            <person name="Nusbaum C."/>
            <person name="Birren B."/>
        </authorList>
    </citation>
    <scope>NUCLEOTIDE SEQUENCE</scope>
    <source>
        <strain evidence="8">R3-111a-1</strain>
    </source>
</reference>
<evidence type="ECO:0000256" key="2">
    <source>
        <dbReference type="ARBA" id="ARBA00022679"/>
    </source>
</evidence>
<keyword evidence="4 8" id="KW-0418">Kinase</keyword>
<dbReference type="eggNOG" id="KOG4177">
    <property type="taxonomic scope" value="Eukaryota"/>
</dbReference>
<feature type="compositionally biased region" description="Low complexity" evidence="6">
    <location>
        <begin position="651"/>
        <end position="664"/>
    </location>
</feature>
<dbReference type="InterPro" id="IPR000719">
    <property type="entry name" value="Prot_kinase_dom"/>
</dbReference>
<evidence type="ECO:0000256" key="6">
    <source>
        <dbReference type="SAM" id="MobiDB-lite"/>
    </source>
</evidence>
<dbReference type="VEuPathDB" id="FungiDB:GGTG_02293"/>
<sequence length="683" mass="76006">MSVLLQDTATTEASSSTKSRVMERNLQKLVDEIKDELGSCVKSYKLPDFAGSFVPDLDMQRIWIDDRIRFLFAVARPPLGGNGLGGFQLTHLRSKALPLLSFAASIRRSLDWFLETFPRLVFTSNGWLRTETDIQFPLSSSDLNTLLGEKLSTEDFNLHLHFAPRVTLKLGAHAESVLEVQTRDALPLETQSGRAPREVGSYGTVYLCRIIPEYAEVYSDHDSEVSRPLKSRPVAVKVFHEKELAKRELENLKLLKRIASNPLGQHRITLHHTIVQHTEGRETEDLPTPLIIFPFADLGNLLQFLDSSSALGDVNGLFRSRTFDERFPHFPPLPTPPHDTARFRRASELLLPQCIALAKALRFLHSNIEESGQVYLVAHMDIKPDNILISSRQGHHVGWWKLADFGISAIHSRSLVHALDATGNGFEGYDWNRTIGTLARRGLGTHQAPEIERSWMSRRLPKEQWVHVGRKGDIWSFGVILAEVLAFAEGGKNGVKNFELMRKSTNLIGDQGFSNDDFWDPMPPGSPRLRPAVGQWLEQVKGRCPASAPWVECIEDTLVVDPHARPSAEQLAQYVNRVLFTPPPANPSHQSPAQPAVPVSPPSEQALNSSQGLPNTPQPSYPPQSRNPSVRAEPEPQPQPRPAQHSDRSETSSIAASSSSAPRSFGDRVLSAILQNVGRAGHH</sequence>
<dbReference type="InterPro" id="IPR050660">
    <property type="entry name" value="NEK_Ser/Thr_kinase"/>
</dbReference>
<dbReference type="RefSeq" id="XP_009218328.1">
    <property type="nucleotide sequence ID" value="XM_009220064.1"/>
</dbReference>
<dbReference type="InterPro" id="IPR008271">
    <property type="entry name" value="Ser/Thr_kinase_AS"/>
</dbReference>
<evidence type="ECO:0000256" key="5">
    <source>
        <dbReference type="ARBA" id="ARBA00022840"/>
    </source>
</evidence>
<dbReference type="SMART" id="SM00220">
    <property type="entry name" value="S_TKc"/>
    <property type="match status" value="1"/>
</dbReference>
<name>J3NLY8_GAET3</name>
<keyword evidence="10" id="KW-1185">Reference proteome</keyword>
<dbReference type="AlphaFoldDB" id="J3NLY8"/>
<dbReference type="PANTHER" id="PTHR43671:SF13">
    <property type="entry name" value="SERINE_THREONINE-PROTEIN KINASE NEK2"/>
    <property type="match status" value="1"/>
</dbReference>
<feature type="domain" description="Protein kinase" evidence="7">
    <location>
        <begin position="191"/>
        <end position="580"/>
    </location>
</feature>
<dbReference type="Proteomes" id="UP000006039">
    <property type="component" value="Unassembled WGS sequence"/>
</dbReference>
<dbReference type="Pfam" id="PF00069">
    <property type="entry name" value="Pkinase"/>
    <property type="match status" value="1"/>
</dbReference>
<dbReference type="CDD" id="cd00180">
    <property type="entry name" value="PKc"/>
    <property type="match status" value="1"/>
</dbReference>
<reference evidence="8" key="2">
    <citation type="submission" date="2010-07" db="EMBL/GenBank/DDBJ databases">
        <authorList>
            <consortium name="The Broad Institute Genome Sequencing Platform"/>
            <consortium name="Broad Institute Genome Sequencing Center for Infectious Disease"/>
            <person name="Ma L.-J."/>
            <person name="Dead R."/>
            <person name="Young S."/>
            <person name="Zeng Q."/>
            <person name="Koehrsen M."/>
            <person name="Alvarado L."/>
            <person name="Berlin A."/>
            <person name="Chapman S.B."/>
            <person name="Chen Z."/>
            <person name="Freedman E."/>
            <person name="Gellesch M."/>
            <person name="Goldberg J."/>
            <person name="Griggs A."/>
            <person name="Gujja S."/>
            <person name="Heilman E.R."/>
            <person name="Heiman D."/>
            <person name="Hepburn T."/>
            <person name="Howarth C."/>
            <person name="Jen D."/>
            <person name="Larson L."/>
            <person name="Mehta T."/>
            <person name="Neiman D."/>
            <person name="Pearson M."/>
            <person name="Roberts A."/>
            <person name="Saif S."/>
            <person name="Shea T."/>
            <person name="Shenoy N."/>
            <person name="Sisk P."/>
            <person name="Stolte C."/>
            <person name="Sykes S."/>
            <person name="Walk T."/>
            <person name="White J."/>
            <person name="Yandava C."/>
            <person name="Haas B."/>
            <person name="Nusbaum C."/>
            <person name="Birren B."/>
        </authorList>
    </citation>
    <scope>NUCLEOTIDE SEQUENCE</scope>
    <source>
        <strain evidence="8">R3-111a-1</strain>
    </source>
</reference>
<keyword evidence="3" id="KW-0547">Nucleotide-binding</keyword>
<dbReference type="STRING" id="644352.J3NLY8"/>
<evidence type="ECO:0000256" key="3">
    <source>
        <dbReference type="ARBA" id="ARBA00022741"/>
    </source>
</evidence>
<keyword evidence="5" id="KW-0067">ATP-binding</keyword>
<reference evidence="9" key="4">
    <citation type="journal article" date="2015" name="G3 (Bethesda)">
        <title>Genome sequences of three phytopathogenic species of the Magnaporthaceae family of fungi.</title>
        <authorList>
            <person name="Okagaki L.H."/>
            <person name="Nunes C.C."/>
            <person name="Sailsbery J."/>
            <person name="Clay B."/>
            <person name="Brown D."/>
            <person name="John T."/>
            <person name="Oh Y."/>
            <person name="Young N."/>
            <person name="Fitzgerald M."/>
            <person name="Haas B.J."/>
            <person name="Zeng Q."/>
            <person name="Young S."/>
            <person name="Adiconis X."/>
            <person name="Fan L."/>
            <person name="Levin J.Z."/>
            <person name="Mitchell T.K."/>
            <person name="Okubara P.A."/>
            <person name="Farman M.L."/>
            <person name="Kohn L.M."/>
            <person name="Birren B."/>
            <person name="Ma L.-J."/>
            <person name="Dean R.A."/>
        </authorList>
    </citation>
    <scope>NUCLEOTIDE SEQUENCE</scope>
    <source>
        <strain evidence="9">R3-111a-1</strain>
    </source>
</reference>
<dbReference type="OrthoDB" id="5986190at2759"/>